<keyword evidence="4" id="KW-0547">Nucleotide-binding</keyword>
<dbReference type="GO" id="GO:0003341">
    <property type="term" value="P:cilium movement"/>
    <property type="evidence" value="ECO:0007669"/>
    <property type="project" value="TreeGrafter"/>
</dbReference>
<evidence type="ECO:0000256" key="1">
    <source>
        <dbReference type="ARBA" id="ARBA00004611"/>
    </source>
</evidence>
<dbReference type="InterPro" id="IPR051437">
    <property type="entry name" value="TTLL_monoglycylase"/>
</dbReference>
<dbReference type="GO" id="GO:0060271">
    <property type="term" value="P:cilium assembly"/>
    <property type="evidence" value="ECO:0007669"/>
    <property type="project" value="TreeGrafter"/>
</dbReference>
<dbReference type="FunFam" id="3.30.470.20:FF:000032">
    <property type="entry name" value="tubulin monoglycylase TTLL3 isoform X2"/>
    <property type="match status" value="1"/>
</dbReference>
<feature type="region of interest" description="Disordered" evidence="9">
    <location>
        <begin position="709"/>
        <end position="739"/>
    </location>
</feature>
<evidence type="ECO:0000256" key="9">
    <source>
        <dbReference type="SAM" id="MobiDB-lite"/>
    </source>
</evidence>
<feature type="compositionally biased region" description="Basic residues" evidence="9">
    <location>
        <begin position="719"/>
        <end position="728"/>
    </location>
</feature>
<dbReference type="Proteomes" id="UP001295444">
    <property type="component" value="Chromosome 08"/>
</dbReference>
<feature type="compositionally biased region" description="Acidic residues" evidence="9">
    <location>
        <begin position="152"/>
        <end position="183"/>
    </location>
</feature>
<keyword evidence="5" id="KW-0067">ATP-binding</keyword>
<evidence type="ECO:0000256" key="6">
    <source>
        <dbReference type="ARBA" id="ARBA00022846"/>
    </source>
</evidence>
<gene>
    <name evidence="10" type="ORF">PECUL_23A027611</name>
</gene>
<feature type="region of interest" description="Disordered" evidence="9">
    <location>
        <begin position="47"/>
        <end position="93"/>
    </location>
</feature>
<keyword evidence="6" id="KW-0969">Cilium</keyword>
<feature type="compositionally biased region" description="Polar residues" evidence="9">
    <location>
        <begin position="47"/>
        <end position="58"/>
    </location>
</feature>
<accession>A0AAD1WM13</accession>
<evidence type="ECO:0000256" key="2">
    <source>
        <dbReference type="ARBA" id="ARBA00022490"/>
    </source>
</evidence>
<name>A0AAD1WM13_PELCU</name>
<evidence type="ECO:0000256" key="7">
    <source>
        <dbReference type="ARBA" id="ARBA00023212"/>
    </source>
</evidence>
<comment type="catalytic activity">
    <reaction evidence="8">
        <text>L-glutamyl-[protein] + glycine + ATP = glycyl-L-glutamyl-[protein] + ADP + phosphate + H(+)</text>
        <dbReference type="Rhea" id="RHEA:67180"/>
        <dbReference type="Rhea" id="RHEA-COMP:10208"/>
        <dbReference type="Rhea" id="RHEA-COMP:17207"/>
        <dbReference type="ChEBI" id="CHEBI:15378"/>
        <dbReference type="ChEBI" id="CHEBI:29973"/>
        <dbReference type="ChEBI" id="CHEBI:30616"/>
        <dbReference type="ChEBI" id="CHEBI:43474"/>
        <dbReference type="ChEBI" id="CHEBI:57305"/>
        <dbReference type="ChEBI" id="CHEBI:167890"/>
        <dbReference type="ChEBI" id="CHEBI:456216"/>
    </reaction>
    <physiologicalReaction direction="left-to-right" evidence="8">
        <dbReference type="Rhea" id="RHEA:67181"/>
    </physiologicalReaction>
</comment>
<evidence type="ECO:0000256" key="8">
    <source>
        <dbReference type="ARBA" id="ARBA00048944"/>
    </source>
</evidence>
<dbReference type="GO" id="GO:0005524">
    <property type="term" value="F:ATP binding"/>
    <property type="evidence" value="ECO:0007669"/>
    <property type="project" value="UniProtKB-KW"/>
</dbReference>
<keyword evidence="3" id="KW-0436">Ligase</keyword>
<keyword evidence="2" id="KW-0963">Cytoplasm</keyword>
<dbReference type="GO" id="GO:0070736">
    <property type="term" value="F:protein-glycine ligase activity, initiating"/>
    <property type="evidence" value="ECO:0007669"/>
    <property type="project" value="TreeGrafter"/>
</dbReference>
<dbReference type="PANTHER" id="PTHR45870:SF2">
    <property type="entry name" value="TUBULIN MONOGLYCYLASE TTLL3"/>
    <property type="match status" value="1"/>
</dbReference>
<evidence type="ECO:0000313" key="10">
    <source>
        <dbReference type="EMBL" id="CAH2312819.1"/>
    </source>
</evidence>
<keyword evidence="7" id="KW-0206">Cytoskeleton</keyword>
<organism evidence="10 11">
    <name type="scientific">Pelobates cultripes</name>
    <name type="common">Western spadefoot toad</name>
    <dbReference type="NCBI Taxonomy" id="61616"/>
    <lineage>
        <taxon>Eukaryota</taxon>
        <taxon>Metazoa</taxon>
        <taxon>Chordata</taxon>
        <taxon>Craniata</taxon>
        <taxon>Vertebrata</taxon>
        <taxon>Euteleostomi</taxon>
        <taxon>Amphibia</taxon>
        <taxon>Batrachia</taxon>
        <taxon>Anura</taxon>
        <taxon>Pelobatoidea</taxon>
        <taxon>Pelobatidae</taxon>
        <taxon>Pelobates</taxon>
    </lineage>
</organism>
<dbReference type="GO" id="GO:0005930">
    <property type="term" value="C:axoneme"/>
    <property type="evidence" value="ECO:0007669"/>
    <property type="project" value="TreeGrafter"/>
</dbReference>
<proteinExistence type="predicted"/>
<dbReference type="Pfam" id="PF03133">
    <property type="entry name" value="TTL"/>
    <property type="match status" value="1"/>
</dbReference>
<keyword evidence="6" id="KW-0966">Cell projection</keyword>
<dbReference type="Gene3D" id="3.30.470.20">
    <property type="entry name" value="ATP-grasp fold, B domain"/>
    <property type="match status" value="1"/>
</dbReference>
<comment type="subcellular location">
    <subcellularLocation>
        <location evidence="1">Cytoplasm</location>
        <location evidence="1">Cytoskeleton</location>
        <location evidence="1">Flagellum axoneme</location>
    </subcellularLocation>
</comment>
<evidence type="ECO:0000256" key="5">
    <source>
        <dbReference type="ARBA" id="ARBA00022840"/>
    </source>
</evidence>
<dbReference type="GO" id="GO:0015630">
    <property type="term" value="C:microtubule cytoskeleton"/>
    <property type="evidence" value="ECO:0007669"/>
    <property type="project" value="TreeGrafter"/>
</dbReference>
<feature type="region of interest" description="Disordered" evidence="9">
    <location>
        <begin position="140"/>
        <end position="184"/>
    </location>
</feature>
<dbReference type="EMBL" id="OW240919">
    <property type="protein sequence ID" value="CAH2312819.1"/>
    <property type="molecule type" value="Genomic_DNA"/>
</dbReference>
<dbReference type="SUPFAM" id="SSF56059">
    <property type="entry name" value="Glutathione synthetase ATP-binding domain-like"/>
    <property type="match status" value="1"/>
</dbReference>
<sequence>MLYPVSRSDINIAANMVTQIDSESAALIQDVEVVRRESYDETGCTVTQDVCKSPNQPESKQDKPSHGPIKKKSHPGASEGRFRKSSNGNTINPDRLKQAKLLVEKAIKQKKIFTIHGPYPVIRRCLRSRGWVERKIPKISKVSQKKEKASDEDLDEDDEIGSGHDEEDEEGNEDDETDDDSDDTYNLMSRLVRNEIPYFIWTTIRDSVDCRFLKKDQMMNHYAKAGSFTTKVGLCVNLRNLPWFDDVDSDTFFPRCYRLGAEDEKRAFIEDFWLTAARSILKLVARWGTKSSSIEETRPDCNLNTSSKSAQKNGGTVPTWVITTALQACESFLNSLEHSDIDNDLTSTSTMTDSSWEKFLHCYYQVIHDGATIDQSECYVNQCNDILKKLEAVNPQLDIEGNRNIWIVKPGAKSRGRGIICMDRLEEIVKLVNCDPVIVKDGKWVVQKYIERPLLIYGTKFDIRQWFLVTDWNPLTIWFYRECYLRFSSQPFSLENLDTSIHLCNNSVQKYFENSQARHSQVPADNMWSSDEFQVHLQKIGAGNAWAEVIVPGMKAAIIHAMQSTQDVVEFRKSSFELYGADFMFGENFQPWLIEINASPTMVQSTAVTNRLCAGVQEDTLRIVIDRKHDRNCDVGSFDLIYKQAAVDVPQYIGINLLVEGSTVKKPRPPRRRNSIINIEINLQANQRSVSTVQAKGSPADIQLKNVVTSGTTSTSKSSSKRRFHTLNRPKTTAAGKENKATADKVVSECTEVLRLPTSFAVELRAEKSLTHGIKLLKSGVTSVPQSLFTAPKLSRSEKPPTHKHATRLRQGRSIDFKITSLDLGELHMLKKATRTGFLDPCKMPCVFCKGPMPLTSLHAICNCSKSSRQPAKAIRLQMSKGTTLSKFHGLNSLSAQGTAMFANLLI</sequence>
<dbReference type="PROSITE" id="PS51221">
    <property type="entry name" value="TTL"/>
    <property type="match status" value="1"/>
</dbReference>
<dbReference type="PANTHER" id="PTHR45870">
    <property type="entry name" value="TUBULIN MONOGLYCYLASE TTLL3"/>
    <property type="match status" value="1"/>
</dbReference>
<protein>
    <submittedName>
        <fullName evidence="10">Tubulin monoglycylase TTLL3-like isoform X1</fullName>
    </submittedName>
</protein>
<reference evidence="10" key="1">
    <citation type="submission" date="2022-03" db="EMBL/GenBank/DDBJ databases">
        <authorList>
            <person name="Alioto T."/>
            <person name="Alioto T."/>
            <person name="Gomez Garrido J."/>
        </authorList>
    </citation>
    <scope>NUCLEOTIDE SEQUENCE</scope>
</reference>
<keyword evidence="6" id="KW-0282">Flagellum</keyword>
<dbReference type="AlphaFoldDB" id="A0AAD1WM13"/>
<evidence type="ECO:0000256" key="3">
    <source>
        <dbReference type="ARBA" id="ARBA00022598"/>
    </source>
</evidence>
<evidence type="ECO:0000313" key="11">
    <source>
        <dbReference type="Proteomes" id="UP001295444"/>
    </source>
</evidence>
<evidence type="ECO:0000256" key="4">
    <source>
        <dbReference type="ARBA" id="ARBA00022741"/>
    </source>
</evidence>
<dbReference type="InterPro" id="IPR004344">
    <property type="entry name" value="TTL/TTLL_fam"/>
</dbReference>
<feature type="compositionally biased region" description="Low complexity" evidence="9">
    <location>
        <begin position="709"/>
        <end position="718"/>
    </location>
</feature>
<keyword evidence="11" id="KW-1185">Reference proteome</keyword>